<reference evidence="3 4" key="1">
    <citation type="submission" date="2019-08" db="EMBL/GenBank/DDBJ databases">
        <title>In-depth cultivation of the pig gut microbiome towards novel bacterial diversity and tailored functional studies.</title>
        <authorList>
            <person name="Wylensek D."/>
            <person name="Hitch T.C.A."/>
            <person name="Clavel T."/>
        </authorList>
    </citation>
    <scope>NUCLEOTIDE SEQUENCE [LARGE SCALE GENOMIC DNA]</scope>
    <source>
        <strain evidence="3 4">Oil+RF-744-WCA-WT-13</strain>
    </source>
</reference>
<dbReference type="InterPro" id="IPR003010">
    <property type="entry name" value="C-N_Hydrolase"/>
</dbReference>
<dbReference type="Pfam" id="PF00795">
    <property type="entry name" value="CN_hydrolase"/>
    <property type="match status" value="1"/>
</dbReference>
<dbReference type="AlphaFoldDB" id="A0A7X2TN30"/>
<evidence type="ECO:0000259" key="2">
    <source>
        <dbReference type="PROSITE" id="PS50263"/>
    </source>
</evidence>
<feature type="domain" description="CN hydrolase" evidence="2">
    <location>
        <begin position="1"/>
        <end position="267"/>
    </location>
</feature>
<dbReference type="GO" id="GO:0016811">
    <property type="term" value="F:hydrolase activity, acting on carbon-nitrogen (but not peptide) bonds, in linear amides"/>
    <property type="evidence" value="ECO:0007669"/>
    <property type="project" value="TreeGrafter"/>
</dbReference>
<keyword evidence="1 3" id="KW-0378">Hydrolase</keyword>
<dbReference type="PANTHER" id="PTHR43674">
    <property type="entry name" value="NITRILASE C965.09-RELATED"/>
    <property type="match status" value="1"/>
</dbReference>
<dbReference type="PANTHER" id="PTHR43674:SF16">
    <property type="entry name" value="CARBON-NITROGEN FAMILY, PUTATIVE (AFU_ORTHOLOGUE AFUA_5G02350)-RELATED"/>
    <property type="match status" value="1"/>
</dbReference>
<dbReference type="InterPro" id="IPR036526">
    <property type="entry name" value="C-N_Hydrolase_sf"/>
</dbReference>
<dbReference type="SUPFAM" id="SSF56317">
    <property type="entry name" value="Carbon-nitrogen hydrolase"/>
    <property type="match status" value="1"/>
</dbReference>
<dbReference type="CDD" id="cd07197">
    <property type="entry name" value="nitrilase"/>
    <property type="match status" value="1"/>
</dbReference>
<gene>
    <name evidence="3" type="ORF">FYJ60_05995</name>
</gene>
<keyword evidence="4" id="KW-1185">Reference proteome</keyword>
<dbReference type="PROSITE" id="PS50263">
    <property type="entry name" value="CN_HYDROLASE"/>
    <property type="match status" value="1"/>
</dbReference>
<evidence type="ECO:0000256" key="1">
    <source>
        <dbReference type="ARBA" id="ARBA00022801"/>
    </source>
</evidence>
<dbReference type="EMBL" id="VUMV01000003">
    <property type="protein sequence ID" value="MST81864.1"/>
    <property type="molecule type" value="Genomic_DNA"/>
</dbReference>
<sequence length="289" mass="32445">MRLALAQMKMSSDKTDNLIHSLKLLETAAGKQADLILYPEVQLSPFFAQFPANPGGCCGGLTGPEAITEDDPVFQTFRELCRQNHIMASPNFYFQAKNERTSDRTQEENGSIAGGKKYDASFLIDREGRVIGCQKMVHVAQTPLFYEQDYYTPSDDGFHVYETEGMKAGIVVCFDRHYPESIRTEALLGAELILIPTANVKSEPMEMFEQEIRVQAYQNCCYIAMCNRVGKEAAMDFAGESLIVDPDGNVIAKAGAQEELLIADLDPEKARDARRQRPYLNLRRPEFYA</sequence>
<protein>
    <submittedName>
        <fullName evidence="3">Carbon-nitrogen hydrolase family protein</fullName>
    </submittedName>
</protein>
<proteinExistence type="predicted"/>
<comment type="caution">
    <text evidence="3">The sequence shown here is derived from an EMBL/GenBank/DDBJ whole genome shotgun (WGS) entry which is preliminary data.</text>
</comment>
<evidence type="ECO:0000313" key="3">
    <source>
        <dbReference type="EMBL" id="MST81864.1"/>
    </source>
</evidence>
<dbReference type="InterPro" id="IPR050345">
    <property type="entry name" value="Aliph_Amidase/BUP"/>
</dbReference>
<evidence type="ECO:0000313" key="4">
    <source>
        <dbReference type="Proteomes" id="UP000466864"/>
    </source>
</evidence>
<name>A0A7X2TN30_9FIRM</name>
<dbReference type="Proteomes" id="UP000466864">
    <property type="component" value="Unassembled WGS sequence"/>
</dbReference>
<accession>A0A7X2TN30</accession>
<dbReference type="RefSeq" id="WP_154457769.1">
    <property type="nucleotide sequence ID" value="NZ_VUMV01000003.1"/>
</dbReference>
<organism evidence="3 4">
    <name type="scientific">Bilifractor porci</name>
    <dbReference type="NCBI Taxonomy" id="2606636"/>
    <lineage>
        <taxon>Bacteria</taxon>
        <taxon>Bacillati</taxon>
        <taxon>Bacillota</taxon>
        <taxon>Clostridia</taxon>
        <taxon>Lachnospirales</taxon>
        <taxon>Lachnospiraceae</taxon>
        <taxon>Bilifractor</taxon>
    </lineage>
</organism>
<dbReference type="Gene3D" id="3.60.110.10">
    <property type="entry name" value="Carbon-nitrogen hydrolase"/>
    <property type="match status" value="1"/>
</dbReference>